<evidence type="ECO:0000313" key="2">
    <source>
        <dbReference type="EMBL" id="MBE9465494.1"/>
    </source>
</evidence>
<comment type="caution">
    <text evidence="2">The sequence shown here is derived from an EMBL/GenBank/DDBJ whole genome shotgun (WGS) entry which is preliminary data.</text>
</comment>
<dbReference type="EMBL" id="JACYGY010000002">
    <property type="protein sequence ID" value="MBE9465494.1"/>
    <property type="molecule type" value="Genomic_DNA"/>
</dbReference>
<gene>
    <name evidence="2" type="ORF">IEE83_26730</name>
</gene>
<evidence type="ECO:0000256" key="1">
    <source>
        <dbReference type="SAM" id="SignalP"/>
    </source>
</evidence>
<accession>A0ABR9WIZ6</accession>
<name>A0ABR9WIZ6_9BACT</name>
<evidence type="ECO:0000313" key="3">
    <source>
        <dbReference type="Proteomes" id="UP000634134"/>
    </source>
</evidence>
<sequence>MKTILTILISLLGLNFFAQSTNNVIPELGNYFWKERVTMELVEIDGTSKHEFVESKNGQLFRVIKHLNGTDVILKIIDYKDPLSGDGLVYNTYGVKPSDAANAAKLANAAALAPGGGA</sequence>
<reference evidence="3" key="1">
    <citation type="submission" date="2023-07" db="EMBL/GenBank/DDBJ databases">
        <title>Dyadobacter sp. nov 'subterranea' isolated from contaminted grondwater.</title>
        <authorList>
            <person name="Szabo I."/>
            <person name="Al-Omari J."/>
            <person name="Szerdahelyi S.G."/>
            <person name="Rado J."/>
        </authorList>
    </citation>
    <scope>NUCLEOTIDE SEQUENCE [LARGE SCALE GENOMIC DNA]</scope>
    <source>
        <strain evidence="3">UP-52</strain>
    </source>
</reference>
<protein>
    <submittedName>
        <fullName evidence="2">Uncharacterized protein</fullName>
    </submittedName>
</protein>
<keyword evidence="3" id="KW-1185">Reference proteome</keyword>
<feature type="signal peptide" evidence="1">
    <location>
        <begin position="1"/>
        <end position="20"/>
    </location>
</feature>
<organism evidence="2 3">
    <name type="scientific">Dyadobacter subterraneus</name>
    <dbReference type="NCBI Taxonomy" id="2773304"/>
    <lineage>
        <taxon>Bacteria</taxon>
        <taxon>Pseudomonadati</taxon>
        <taxon>Bacteroidota</taxon>
        <taxon>Cytophagia</taxon>
        <taxon>Cytophagales</taxon>
        <taxon>Spirosomataceae</taxon>
        <taxon>Dyadobacter</taxon>
    </lineage>
</organism>
<dbReference type="RefSeq" id="WP_194123791.1">
    <property type="nucleotide sequence ID" value="NZ_JACYGY010000002.1"/>
</dbReference>
<feature type="chain" id="PRO_5046896371" evidence="1">
    <location>
        <begin position="21"/>
        <end position="118"/>
    </location>
</feature>
<keyword evidence="1" id="KW-0732">Signal</keyword>
<dbReference type="Proteomes" id="UP000634134">
    <property type="component" value="Unassembled WGS sequence"/>
</dbReference>
<proteinExistence type="predicted"/>